<protein>
    <submittedName>
        <fullName evidence="10">YeeE/YedE thiosulfate transporter family protein</fullName>
    </submittedName>
</protein>
<comment type="subcellular location">
    <subcellularLocation>
        <location evidence="1">Cell inner membrane</location>
        <topology evidence="1">Multi-pass membrane protein</topology>
    </subcellularLocation>
</comment>
<comment type="similarity">
    <text evidence="8">Belongs to the TsuA/YedE (TC 9.B.102) family.</text>
</comment>
<organism evidence="10 11">
    <name type="scientific">Congregibacter variabilis</name>
    <dbReference type="NCBI Taxonomy" id="3081200"/>
    <lineage>
        <taxon>Bacteria</taxon>
        <taxon>Pseudomonadati</taxon>
        <taxon>Pseudomonadota</taxon>
        <taxon>Gammaproteobacteria</taxon>
        <taxon>Cellvibrionales</taxon>
        <taxon>Halieaceae</taxon>
        <taxon>Congregibacter</taxon>
    </lineage>
</organism>
<evidence type="ECO:0000256" key="4">
    <source>
        <dbReference type="ARBA" id="ARBA00022519"/>
    </source>
</evidence>
<proteinExistence type="inferred from homology"/>
<dbReference type="EMBL" id="CP136864">
    <property type="protein sequence ID" value="WOJ94625.1"/>
    <property type="molecule type" value="Genomic_DNA"/>
</dbReference>
<name>A0ABZ0I622_9GAMM</name>
<evidence type="ECO:0000313" key="10">
    <source>
        <dbReference type="EMBL" id="WOJ94625.1"/>
    </source>
</evidence>
<accession>A0ABZ0I622</accession>
<keyword evidence="4" id="KW-0997">Cell inner membrane</keyword>
<evidence type="ECO:0000313" key="11">
    <source>
        <dbReference type="Proteomes" id="UP001626537"/>
    </source>
</evidence>
<gene>
    <name evidence="10" type="ORF">R0135_05535</name>
</gene>
<evidence type="ECO:0000256" key="3">
    <source>
        <dbReference type="ARBA" id="ARBA00022475"/>
    </source>
</evidence>
<keyword evidence="11" id="KW-1185">Reference proteome</keyword>
<reference evidence="10 11" key="1">
    <citation type="submission" date="2023-10" db="EMBL/GenBank/DDBJ databases">
        <title>Two novel species belonging to the OM43/NOR5 clade.</title>
        <authorList>
            <person name="Park M."/>
        </authorList>
    </citation>
    <scope>NUCLEOTIDE SEQUENCE [LARGE SCALE GENOMIC DNA]</scope>
    <source>
        <strain evidence="10 11">IMCC43200</strain>
    </source>
</reference>
<evidence type="ECO:0000256" key="2">
    <source>
        <dbReference type="ARBA" id="ARBA00022448"/>
    </source>
</evidence>
<evidence type="ECO:0000256" key="9">
    <source>
        <dbReference type="SAM" id="Phobius"/>
    </source>
</evidence>
<evidence type="ECO:0000256" key="6">
    <source>
        <dbReference type="ARBA" id="ARBA00022989"/>
    </source>
</evidence>
<evidence type="ECO:0000256" key="8">
    <source>
        <dbReference type="ARBA" id="ARBA00035655"/>
    </source>
</evidence>
<keyword evidence="7 9" id="KW-0472">Membrane</keyword>
<keyword evidence="2" id="KW-0813">Transport</keyword>
<dbReference type="Pfam" id="PF04143">
    <property type="entry name" value="Sulf_transp"/>
    <property type="match status" value="1"/>
</dbReference>
<dbReference type="Proteomes" id="UP001626537">
    <property type="component" value="Chromosome"/>
</dbReference>
<keyword evidence="5 9" id="KW-0812">Transmembrane</keyword>
<keyword evidence="3" id="KW-1003">Cell membrane</keyword>
<dbReference type="InterPro" id="IPR007272">
    <property type="entry name" value="Sulf_transp_TsuA/YedE"/>
</dbReference>
<feature type="transmembrane region" description="Helical" evidence="9">
    <location>
        <begin position="116"/>
        <end position="137"/>
    </location>
</feature>
<sequence length="141" mass="14289">MSAELWMAISGGLLIGAAAVILLSLAGRVAGVSGILWGALTEQATHLWRWLFLIGLVAGAALAHQFLGVAIPSPQNLPTSWALIGGLLVGLGTKMGNGCTSGHGVCGIGLNSGRSAVATMTFMVSGIATVFLLRHVLGSQL</sequence>
<evidence type="ECO:0000256" key="1">
    <source>
        <dbReference type="ARBA" id="ARBA00004429"/>
    </source>
</evidence>
<dbReference type="PANTHER" id="PTHR30574:SF1">
    <property type="entry name" value="SULPHUR TRANSPORT DOMAIN-CONTAINING PROTEIN"/>
    <property type="match status" value="1"/>
</dbReference>
<dbReference type="PANTHER" id="PTHR30574">
    <property type="entry name" value="INNER MEMBRANE PROTEIN YEDE"/>
    <property type="match status" value="1"/>
</dbReference>
<evidence type="ECO:0000256" key="5">
    <source>
        <dbReference type="ARBA" id="ARBA00022692"/>
    </source>
</evidence>
<feature type="transmembrane region" description="Helical" evidence="9">
    <location>
        <begin position="47"/>
        <end position="67"/>
    </location>
</feature>
<dbReference type="RefSeq" id="WP_407349262.1">
    <property type="nucleotide sequence ID" value="NZ_CP136864.1"/>
</dbReference>
<evidence type="ECO:0000256" key="7">
    <source>
        <dbReference type="ARBA" id="ARBA00023136"/>
    </source>
</evidence>
<keyword evidence="6 9" id="KW-1133">Transmembrane helix</keyword>